<dbReference type="InterPro" id="IPR000719">
    <property type="entry name" value="Prot_kinase_dom"/>
</dbReference>
<dbReference type="AlphaFoldDB" id="A0A6S6TXV7"/>
<dbReference type="SUPFAM" id="SSF56112">
    <property type="entry name" value="Protein kinase-like (PK-like)"/>
    <property type="match status" value="1"/>
</dbReference>
<dbReference type="InterPro" id="IPR011009">
    <property type="entry name" value="Kinase-like_dom_sf"/>
</dbReference>
<sequence>MLDLKRSRSTNNIKDIKVFSFNNKGIYEFKDKYIKNKPAKHQNNKVFKKSNNNTKPLFKFNLPKSPKGQDRPLNPNIIPEAGSFVFDNNSKKHKLLKQIGRTGGEGSVYLTDSNLICKIYKKEKVTNFREEKIKLLIKNTIKVKNVCLPEYIAYNNSKEFVGYLMPQATGSEIKTSIFIPPLLKQKFPHWNRWHLAKIALNILQKIEKLHQHNIILGDINPNNILLNNENDIYFIDTDSFQIENYPCSVGMVPYTRKMHHGKRYEDYLRTKDDDIYAVATLVFQLMLPGKLPYSFSGGGSEKENMKPENFPYKCDDNGYNNAPDGQWVYIWSNLPFKLKVIFCRVFRKNEKVKLYELTKEIKDYIYQLDKGYQTKEIFPLTHKQIDDNGNVIKDDFVKIKCKICKQEFAIPNKQVVDFKVKGWSLPTKCKSCKDIKDPDLKKCSGCGKQFKDKYNNLCSNCRGTNITCNSCYTTFLFSESEQSFYDKKGLSYPKKCKNCRGNKSNNNNNNSSSSNNSNNIGGILSSLFGW</sequence>
<name>A0A6S6TXV7_9BACT</name>
<dbReference type="GO" id="GO:0004672">
    <property type="term" value="F:protein kinase activity"/>
    <property type="evidence" value="ECO:0007669"/>
    <property type="project" value="InterPro"/>
</dbReference>
<dbReference type="Pfam" id="PF13451">
    <property type="entry name" value="zf_Tbcl"/>
    <property type="match status" value="1"/>
</dbReference>
<organism evidence="2">
    <name type="scientific">uncultured Sulfurovum sp</name>
    <dbReference type="NCBI Taxonomy" id="269237"/>
    <lineage>
        <taxon>Bacteria</taxon>
        <taxon>Pseudomonadati</taxon>
        <taxon>Campylobacterota</taxon>
        <taxon>Epsilonproteobacteria</taxon>
        <taxon>Campylobacterales</taxon>
        <taxon>Sulfurovaceae</taxon>
        <taxon>Sulfurovum</taxon>
        <taxon>environmental samples</taxon>
    </lineage>
</organism>
<protein>
    <recommendedName>
        <fullName evidence="1">Protein kinase domain-containing protein</fullName>
    </recommendedName>
</protein>
<proteinExistence type="predicted"/>
<dbReference type="GO" id="GO:0005524">
    <property type="term" value="F:ATP binding"/>
    <property type="evidence" value="ECO:0007669"/>
    <property type="project" value="InterPro"/>
</dbReference>
<dbReference type="Gene3D" id="1.10.510.10">
    <property type="entry name" value="Transferase(Phosphotransferase) domain 1"/>
    <property type="match status" value="1"/>
</dbReference>
<reference evidence="2" key="1">
    <citation type="submission" date="2020-01" db="EMBL/GenBank/DDBJ databases">
        <authorList>
            <person name="Meier V. D."/>
            <person name="Meier V D."/>
        </authorList>
    </citation>
    <scope>NUCLEOTIDE SEQUENCE</scope>
    <source>
        <strain evidence="2">HLG_WM_MAG_01</strain>
    </source>
</reference>
<feature type="domain" description="Protein kinase" evidence="1">
    <location>
        <begin position="93"/>
        <end position="365"/>
    </location>
</feature>
<evidence type="ECO:0000313" key="2">
    <source>
        <dbReference type="EMBL" id="CAA6821153.1"/>
    </source>
</evidence>
<dbReference type="PROSITE" id="PS50011">
    <property type="entry name" value="PROTEIN_KINASE_DOM"/>
    <property type="match status" value="1"/>
</dbReference>
<gene>
    <name evidence="2" type="ORF">HELGO_WM46563</name>
</gene>
<dbReference type="EMBL" id="CACVAS010000111">
    <property type="protein sequence ID" value="CAA6821153.1"/>
    <property type="molecule type" value="Genomic_DNA"/>
</dbReference>
<evidence type="ECO:0000259" key="1">
    <source>
        <dbReference type="PROSITE" id="PS50011"/>
    </source>
</evidence>
<dbReference type="InterPro" id="IPR025306">
    <property type="entry name" value="Zn-bnd_dom_prob"/>
</dbReference>
<accession>A0A6S6TXV7</accession>